<keyword evidence="4" id="KW-1003">Cell membrane</keyword>
<feature type="transmembrane region" description="Helical" evidence="9">
    <location>
        <begin position="97"/>
        <end position="120"/>
    </location>
</feature>
<dbReference type="InterPro" id="IPR035906">
    <property type="entry name" value="MetI-like_sf"/>
</dbReference>
<proteinExistence type="inferred from homology"/>
<reference evidence="12 13" key="1">
    <citation type="journal article" date="2014" name="Genome Announc.">
        <title>Draft genome sequences of eight enterohepatic helicobacter species isolated from both laboratory and wild rodents.</title>
        <authorList>
            <person name="Sheh A."/>
            <person name="Shen Z."/>
            <person name="Fox J.G."/>
        </authorList>
    </citation>
    <scope>NUCLEOTIDE SEQUENCE [LARGE SCALE GENOMIC DNA]</scope>
    <source>
        <strain evidence="12 13">MIT 97-6194</strain>
    </source>
</reference>
<keyword evidence="8 9" id="KW-0472">Membrane</keyword>
<dbReference type="GO" id="GO:0006865">
    <property type="term" value="P:amino acid transport"/>
    <property type="evidence" value="ECO:0007669"/>
    <property type="project" value="UniProtKB-KW"/>
</dbReference>
<evidence type="ECO:0000313" key="11">
    <source>
        <dbReference type="EMBL" id="MWV69696.1"/>
    </source>
</evidence>
<keyword evidence="3 9" id="KW-0813">Transport</keyword>
<sequence>MFDTQYFLSVFIKLLPAIPITFFITIFSFVVGGILGFFIALIRIYKVPVLCQIATFYVSFLRGTPLLVQLFMFYYGIPIMLRTLGFDSDYLNEIDALYYALFIFSLYASSYLSEITRAALLSVDKGQLEAAYSVGMTYTQALWRIILPQAFMITLPNLLNFFIMQLKNTSLVSIITVGDLMGAADMESGASSKFLEVYLMAALLYWVICVGLEFIFSRFEKRLEIFRSRAK</sequence>
<dbReference type="InterPro" id="IPR043429">
    <property type="entry name" value="ArtM/GltK/GlnP/TcyL/YhdX-like"/>
</dbReference>
<name>A0A347VMY0_9HELI</name>
<feature type="transmembrane region" description="Helical" evidence="9">
    <location>
        <begin position="54"/>
        <end position="77"/>
    </location>
</feature>
<comment type="caution">
    <text evidence="12">The sequence shown here is derived from an EMBL/GenBank/DDBJ whole genome shotgun (WGS) entry which is preliminary data.</text>
</comment>
<evidence type="ECO:0000313" key="13">
    <source>
        <dbReference type="Proteomes" id="UP000029714"/>
    </source>
</evidence>
<dbReference type="EMBL" id="JRMP02000002">
    <property type="protein sequence ID" value="TLD95545.1"/>
    <property type="molecule type" value="Genomic_DNA"/>
</dbReference>
<reference evidence="12 13" key="2">
    <citation type="journal article" date="2016" name="Infect. Immun.">
        <title>Helicobacter saguini, a Novel Helicobacter Isolated from Cotton-Top Tamarins with Ulcerative Colitis, Has Proinflammatory Properties and Induces Typhlocolitis and Dysplasia in Gnotobiotic IL-10-/- Mice.</title>
        <authorList>
            <person name="Shen Z."/>
            <person name="Mannion A."/>
            <person name="Whary M.T."/>
            <person name="Muthupalani S."/>
            <person name="Sheh A."/>
            <person name="Feng Y."/>
            <person name="Gong G."/>
            <person name="Vandamme P."/>
            <person name="Holcombe H.R."/>
            <person name="Paster B.J."/>
            <person name="Fox J.G."/>
        </authorList>
    </citation>
    <scope>NUCLEOTIDE SEQUENCE [LARGE SCALE GENOMIC DNA]</scope>
    <source>
        <strain evidence="12 13">MIT 97-6194</strain>
    </source>
</reference>
<feature type="transmembrane region" description="Helical" evidence="9">
    <location>
        <begin position="141"/>
        <end position="163"/>
    </location>
</feature>
<feature type="domain" description="ABC transmembrane type-1" evidence="10">
    <location>
        <begin position="18"/>
        <end position="216"/>
    </location>
</feature>
<evidence type="ECO:0000256" key="4">
    <source>
        <dbReference type="ARBA" id="ARBA00022475"/>
    </source>
</evidence>
<organism evidence="12 13">
    <name type="scientific">Helicobacter saguini</name>
    <dbReference type="NCBI Taxonomy" id="1548018"/>
    <lineage>
        <taxon>Bacteria</taxon>
        <taxon>Pseudomonadati</taxon>
        <taxon>Campylobacterota</taxon>
        <taxon>Epsilonproteobacteria</taxon>
        <taxon>Campylobacterales</taxon>
        <taxon>Helicobacteraceae</taxon>
        <taxon>Helicobacter</taxon>
    </lineage>
</organism>
<dbReference type="EMBL" id="QBIU01000001">
    <property type="protein sequence ID" value="MWV69696.1"/>
    <property type="molecule type" value="Genomic_DNA"/>
</dbReference>
<evidence type="ECO:0000256" key="2">
    <source>
        <dbReference type="ARBA" id="ARBA00010072"/>
    </source>
</evidence>
<evidence type="ECO:0000256" key="3">
    <source>
        <dbReference type="ARBA" id="ARBA00022448"/>
    </source>
</evidence>
<dbReference type="GO" id="GO:0022857">
    <property type="term" value="F:transmembrane transporter activity"/>
    <property type="evidence" value="ECO:0007669"/>
    <property type="project" value="InterPro"/>
</dbReference>
<accession>A0A347VMY0</accession>
<dbReference type="InterPro" id="IPR010065">
    <property type="entry name" value="AA_ABC_transptr_permease_3TM"/>
</dbReference>
<feature type="transmembrane region" description="Helical" evidence="9">
    <location>
        <begin position="197"/>
        <end position="219"/>
    </location>
</feature>
<dbReference type="Proteomes" id="UP000477070">
    <property type="component" value="Unassembled WGS sequence"/>
</dbReference>
<evidence type="ECO:0000256" key="5">
    <source>
        <dbReference type="ARBA" id="ARBA00022692"/>
    </source>
</evidence>
<keyword evidence="6" id="KW-0029">Amino-acid transport</keyword>
<dbReference type="CDD" id="cd06261">
    <property type="entry name" value="TM_PBP2"/>
    <property type="match status" value="1"/>
</dbReference>
<dbReference type="PANTHER" id="PTHR30614:SF0">
    <property type="entry name" value="L-CYSTINE TRANSPORT SYSTEM PERMEASE PROTEIN TCYL"/>
    <property type="match status" value="1"/>
</dbReference>
<dbReference type="SUPFAM" id="SSF161098">
    <property type="entry name" value="MetI-like"/>
    <property type="match status" value="1"/>
</dbReference>
<keyword evidence="5 9" id="KW-0812">Transmembrane</keyword>
<dbReference type="STRING" id="1548018.LS64_07050"/>
<comment type="similarity">
    <text evidence="2">Belongs to the binding-protein-dependent transport system permease family. HisMQ subfamily.</text>
</comment>
<dbReference type="PANTHER" id="PTHR30614">
    <property type="entry name" value="MEMBRANE COMPONENT OF AMINO ACID ABC TRANSPORTER"/>
    <property type="match status" value="1"/>
</dbReference>
<reference evidence="12" key="3">
    <citation type="submission" date="2018-04" db="EMBL/GenBank/DDBJ databases">
        <authorList>
            <person name="Sheh A."/>
            <person name="Shen Z."/>
            <person name="Mannion A.J."/>
            <person name="Fox J.G."/>
        </authorList>
    </citation>
    <scope>NUCLEOTIDE SEQUENCE</scope>
    <source>
        <strain evidence="12">MIT 97-6194</strain>
    </source>
</reference>
<dbReference type="OrthoDB" id="5470298at2"/>
<dbReference type="GO" id="GO:0043190">
    <property type="term" value="C:ATP-binding cassette (ABC) transporter complex"/>
    <property type="evidence" value="ECO:0007669"/>
    <property type="project" value="InterPro"/>
</dbReference>
<keyword evidence="13" id="KW-1185">Reference proteome</keyword>
<dbReference type="Pfam" id="PF00528">
    <property type="entry name" value="BPD_transp_1"/>
    <property type="match status" value="1"/>
</dbReference>
<protein>
    <submittedName>
        <fullName evidence="11">ABC transporter permease subunit</fullName>
    </submittedName>
    <submittedName>
        <fullName evidence="12">Amino acid ABC transporter permease</fullName>
    </submittedName>
</protein>
<dbReference type="Gene3D" id="1.10.3720.10">
    <property type="entry name" value="MetI-like"/>
    <property type="match status" value="1"/>
</dbReference>
<evidence type="ECO:0000313" key="14">
    <source>
        <dbReference type="Proteomes" id="UP000477070"/>
    </source>
</evidence>
<evidence type="ECO:0000259" key="10">
    <source>
        <dbReference type="PROSITE" id="PS50928"/>
    </source>
</evidence>
<gene>
    <name evidence="11" type="ORF">DCO61_06725</name>
    <name evidence="12" type="ORF">LS64_001410</name>
</gene>
<dbReference type="RefSeq" id="WP_034571804.1">
    <property type="nucleotide sequence ID" value="NZ_JRMP02000002.1"/>
</dbReference>
<evidence type="ECO:0000256" key="7">
    <source>
        <dbReference type="ARBA" id="ARBA00022989"/>
    </source>
</evidence>
<dbReference type="NCBIfam" id="TIGR01726">
    <property type="entry name" value="HEQRo_perm_3TM"/>
    <property type="match status" value="1"/>
</dbReference>
<reference evidence="11 14" key="4">
    <citation type="submission" date="2019-12" db="EMBL/GenBank/DDBJ databases">
        <title>Multi-Generational Helicobacter saguini Isolates.</title>
        <authorList>
            <person name="Mannion A."/>
            <person name="Shen Z."/>
            <person name="Fox J.G."/>
        </authorList>
    </citation>
    <scope>NUCLEOTIDE SEQUENCE [LARGE SCALE GENOMIC DNA]</scope>
    <source>
        <strain evidence="11">16-048</strain>
        <strain evidence="14">16-048 (F4)</strain>
    </source>
</reference>
<evidence type="ECO:0000256" key="9">
    <source>
        <dbReference type="RuleBase" id="RU363032"/>
    </source>
</evidence>
<evidence type="ECO:0000256" key="1">
    <source>
        <dbReference type="ARBA" id="ARBA00004429"/>
    </source>
</evidence>
<evidence type="ECO:0000256" key="6">
    <source>
        <dbReference type="ARBA" id="ARBA00022970"/>
    </source>
</evidence>
<dbReference type="InterPro" id="IPR000515">
    <property type="entry name" value="MetI-like"/>
</dbReference>
<dbReference type="AlphaFoldDB" id="A0A347VMY0"/>
<dbReference type="PROSITE" id="PS50928">
    <property type="entry name" value="ABC_TM1"/>
    <property type="match status" value="1"/>
</dbReference>
<dbReference type="Proteomes" id="UP000029714">
    <property type="component" value="Unassembled WGS sequence"/>
</dbReference>
<evidence type="ECO:0000313" key="12">
    <source>
        <dbReference type="EMBL" id="TLD95545.1"/>
    </source>
</evidence>
<comment type="subcellular location">
    <subcellularLocation>
        <location evidence="1">Cell inner membrane</location>
        <topology evidence="1">Multi-pass membrane protein</topology>
    </subcellularLocation>
    <subcellularLocation>
        <location evidence="9">Cell membrane</location>
        <topology evidence="9">Multi-pass membrane protein</topology>
    </subcellularLocation>
</comment>
<keyword evidence="7 9" id="KW-1133">Transmembrane helix</keyword>
<evidence type="ECO:0000256" key="8">
    <source>
        <dbReference type="ARBA" id="ARBA00023136"/>
    </source>
</evidence>
<feature type="transmembrane region" description="Helical" evidence="9">
    <location>
        <begin position="20"/>
        <end position="42"/>
    </location>
</feature>